<comment type="caution">
    <text evidence="3">The sequence shown here is derived from an EMBL/GenBank/DDBJ whole genome shotgun (WGS) entry which is preliminary data.</text>
</comment>
<accession>A0A2S7W982</accession>
<dbReference type="RefSeq" id="WP_105044927.1">
    <property type="nucleotide sequence ID" value="NZ_CP150662.1"/>
</dbReference>
<dbReference type="Proteomes" id="UP000237608">
    <property type="component" value="Unassembled WGS sequence"/>
</dbReference>
<dbReference type="AlphaFoldDB" id="A0A2S7W982"/>
<dbReference type="InterPro" id="IPR036291">
    <property type="entry name" value="NAD(P)-bd_dom_sf"/>
</dbReference>
<dbReference type="PANTHER" id="PTHR43249:SF1">
    <property type="entry name" value="D-GLUCOSIDE 3-DEHYDROGENASE"/>
    <property type="match status" value="1"/>
</dbReference>
<dbReference type="Pfam" id="PF01408">
    <property type="entry name" value="GFO_IDH_MocA"/>
    <property type="match status" value="1"/>
</dbReference>
<feature type="domain" description="Gfo/Idh/MocA-like oxidoreductase C-terminal" evidence="2">
    <location>
        <begin position="151"/>
        <end position="299"/>
    </location>
</feature>
<protein>
    <submittedName>
        <fullName evidence="3">Oxidoreductase</fullName>
    </submittedName>
</protein>
<sequence length="311" mass="35406">MKNFAIIGAAGYIAPRHLQAIKETQNTVLAALDKFDSVGIMDSYFPNADFFTEFERFDRHIEKLKRNGILLDYVSICTPNYLHDAHIRMALRSGADAICEKPLVLNPWNVDALQDIENETGNKINTILQLRLHPSIIALKERVQNNPTQTKYEVDLTYITSRGKWYDISWKGDESKSGGIATNIGVHFYDMLTWIFGEVQDNKVHLRAPHKAAGYLEFEKARVRWFLSIDENDLPTHIQEKKQRTYRSITVNGEEIEFSNGFTDLHTVSYQEILKGNGFGLNEAKSSVAIVHAIRNQAITSLGEKHGFLHV</sequence>
<evidence type="ECO:0000313" key="4">
    <source>
        <dbReference type="Proteomes" id="UP000237608"/>
    </source>
</evidence>
<dbReference type="InterPro" id="IPR000683">
    <property type="entry name" value="Gfo/Idh/MocA-like_OxRdtase_N"/>
</dbReference>
<feature type="domain" description="Gfo/Idh/MocA-like oxidoreductase N-terminal" evidence="1">
    <location>
        <begin position="3"/>
        <end position="124"/>
    </location>
</feature>
<dbReference type="EMBL" id="MSCL01000001">
    <property type="protein sequence ID" value="PQJ73772.1"/>
    <property type="molecule type" value="Genomic_DNA"/>
</dbReference>
<dbReference type="SUPFAM" id="SSF51735">
    <property type="entry name" value="NAD(P)-binding Rossmann-fold domains"/>
    <property type="match status" value="1"/>
</dbReference>
<dbReference type="GO" id="GO:0000166">
    <property type="term" value="F:nucleotide binding"/>
    <property type="evidence" value="ECO:0007669"/>
    <property type="project" value="InterPro"/>
</dbReference>
<name>A0A2S7W982_9FLAO</name>
<dbReference type="PANTHER" id="PTHR43249">
    <property type="entry name" value="UDP-N-ACETYL-2-AMINO-2-DEOXY-D-GLUCURONATE OXIDASE"/>
    <property type="match status" value="1"/>
</dbReference>
<dbReference type="InterPro" id="IPR052515">
    <property type="entry name" value="Gfo/Idh/MocA_Oxidoreductase"/>
</dbReference>
<dbReference type="InterPro" id="IPR004104">
    <property type="entry name" value="Gfo/Idh/MocA-like_OxRdtase_C"/>
</dbReference>
<evidence type="ECO:0000313" key="3">
    <source>
        <dbReference type="EMBL" id="PQJ73772.1"/>
    </source>
</evidence>
<evidence type="ECO:0000259" key="1">
    <source>
        <dbReference type="Pfam" id="PF01408"/>
    </source>
</evidence>
<reference evidence="3 4" key="1">
    <citation type="submission" date="2016-12" db="EMBL/GenBank/DDBJ databases">
        <title>Trade-off between light-utilization and light-protection in marine flavobacteria.</title>
        <authorList>
            <person name="Kumagai Y."/>
            <person name="Yoshizawa S."/>
            <person name="Kogure K."/>
            <person name="Iwasaki W."/>
        </authorList>
    </citation>
    <scope>NUCLEOTIDE SEQUENCE [LARGE SCALE GENOMIC DNA]</scope>
    <source>
        <strain evidence="3 4">KCTC 22729</strain>
    </source>
</reference>
<dbReference type="Gene3D" id="3.40.50.720">
    <property type="entry name" value="NAD(P)-binding Rossmann-like Domain"/>
    <property type="match status" value="1"/>
</dbReference>
<organism evidence="3 4">
    <name type="scientific">Polaribacter gangjinensis</name>
    <dbReference type="NCBI Taxonomy" id="574710"/>
    <lineage>
        <taxon>Bacteria</taxon>
        <taxon>Pseudomonadati</taxon>
        <taxon>Bacteroidota</taxon>
        <taxon>Flavobacteriia</taxon>
        <taxon>Flavobacteriales</taxon>
        <taxon>Flavobacteriaceae</taxon>
    </lineage>
</organism>
<evidence type="ECO:0000259" key="2">
    <source>
        <dbReference type="Pfam" id="PF02894"/>
    </source>
</evidence>
<keyword evidence="4" id="KW-1185">Reference proteome</keyword>
<gene>
    <name evidence="3" type="ORF">BTO13_00095</name>
</gene>
<dbReference type="OrthoDB" id="9815825at2"/>
<proteinExistence type="predicted"/>
<dbReference type="Pfam" id="PF02894">
    <property type="entry name" value="GFO_IDH_MocA_C"/>
    <property type="match status" value="1"/>
</dbReference>
<dbReference type="Gene3D" id="3.30.360.10">
    <property type="entry name" value="Dihydrodipicolinate Reductase, domain 2"/>
    <property type="match status" value="1"/>
</dbReference>